<name>A0A1I0CUG9_9BACI</name>
<dbReference type="RefSeq" id="WP_090869188.1">
    <property type="nucleotide sequence ID" value="NZ_FOHE01000007.1"/>
</dbReference>
<dbReference type="OrthoDB" id="2453368at2"/>
<proteinExistence type="predicted"/>
<protein>
    <submittedName>
        <fullName evidence="1">Uncharacterized protein</fullName>
    </submittedName>
</protein>
<dbReference type="EMBL" id="FOHE01000007">
    <property type="protein sequence ID" value="SET23471.1"/>
    <property type="molecule type" value="Genomic_DNA"/>
</dbReference>
<evidence type="ECO:0000313" key="1">
    <source>
        <dbReference type="EMBL" id="SET23471.1"/>
    </source>
</evidence>
<organism evidence="1 2">
    <name type="scientific">Oceanobacillus limi</name>
    <dbReference type="NCBI Taxonomy" id="930131"/>
    <lineage>
        <taxon>Bacteria</taxon>
        <taxon>Bacillati</taxon>
        <taxon>Bacillota</taxon>
        <taxon>Bacilli</taxon>
        <taxon>Bacillales</taxon>
        <taxon>Bacillaceae</taxon>
        <taxon>Oceanobacillus</taxon>
    </lineage>
</organism>
<accession>A0A1I0CUG9</accession>
<evidence type="ECO:0000313" key="2">
    <source>
        <dbReference type="Proteomes" id="UP000198618"/>
    </source>
</evidence>
<keyword evidence="2" id="KW-1185">Reference proteome</keyword>
<gene>
    <name evidence="1" type="ORF">SAMN05216389_10790</name>
</gene>
<reference evidence="1 2" key="1">
    <citation type="submission" date="2016-10" db="EMBL/GenBank/DDBJ databases">
        <authorList>
            <person name="de Groot N.N."/>
        </authorList>
    </citation>
    <scope>NUCLEOTIDE SEQUENCE [LARGE SCALE GENOMIC DNA]</scope>
    <source>
        <strain evidence="1 2">IBRC-M 10780</strain>
    </source>
</reference>
<dbReference type="Proteomes" id="UP000198618">
    <property type="component" value="Unassembled WGS sequence"/>
</dbReference>
<dbReference type="AlphaFoldDB" id="A0A1I0CUG9"/>
<sequence length="130" mass="15485">MKEKIILRKSARQRLEVKASDLEYLAFLEQQRLLSVQQFHQASSELFNNQLKDYSFKNCIRKFEEYNFIRSHLYSNKFEGERFKYVTVGSKSIELLIENEFLDGSYNKSKIYKLKSWGQSPTQLKLTVVI</sequence>